<dbReference type="AlphaFoldDB" id="A0A7E4UPW0"/>
<dbReference type="WBParaSite" id="Pan_g11367.t1">
    <property type="protein sequence ID" value="Pan_g11367.t1"/>
    <property type="gene ID" value="Pan_g11367"/>
</dbReference>
<dbReference type="PANTHER" id="PTHR46479:SF1">
    <property type="entry name" value="BIOGENESIS OF LYSOSOME-RELATED ORGANELLES COMPLEX 1 SUBUNIT 2"/>
    <property type="match status" value="1"/>
</dbReference>
<dbReference type="Pfam" id="PF10046">
    <property type="entry name" value="BLOC1_2"/>
    <property type="match status" value="1"/>
</dbReference>
<sequence>MSEINERASASVDCPMSPLSVSDEVRRLSDNVFQKVSTFVRGQVQSTVTDYKLIEDMNKTTAQRYGDMKLVAETISGRLSQLEGKYESLRPYLQQVDEIEAASKKLEAVVDALDTYVGDLETKLKVFQQPPGQRSK</sequence>
<proteinExistence type="inferred from homology"/>
<reference evidence="2" key="1">
    <citation type="journal article" date="2013" name="Genetics">
        <title>The draft genome and transcriptome of Panagrellus redivivus are shaped by the harsh demands of a free-living lifestyle.</title>
        <authorList>
            <person name="Srinivasan J."/>
            <person name="Dillman A.R."/>
            <person name="Macchietto M.G."/>
            <person name="Heikkinen L."/>
            <person name="Lakso M."/>
            <person name="Fracchia K.M."/>
            <person name="Antoshechkin I."/>
            <person name="Mortazavi A."/>
            <person name="Wong G."/>
            <person name="Sternberg P.W."/>
        </authorList>
    </citation>
    <scope>NUCLEOTIDE SEQUENCE [LARGE SCALE GENOMIC DNA]</scope>
    <source>
        <strain evidence="2">MT8872</strain>
    </source>
</reference>
<dbReference type="GO" id="GO:0031083">
    <property type="term" value="C:BLOC-1 complex"/>
    <property type="evidence" value="ECO:0007669"/>
    <property type="project" value="TreeGrafter"/>
</dbReference>
<organism evidence="2 3">
    <name type="scientific">Panagrellus redivivus</name>
    <name type="common">Microworm</name>
    <dbReference type="NCBI Taxonomy" id="6233"/>
    <lineage>
        <taxon>Eukaryota</taxon>
        <taxon>Metazoa</taxon>
        <taxon>Ecdysozoa</taxon>
        <taxon>Nematoda</taxon>
        <taxon>Chromadorea</taxon>
        <taxon>Rhabditida</taxon>
        <taxon>Tylenchina</taxon>
        <taxon>Panagrolaimomorpha</taxon>
        <taxon>Panagrolaimoidea</taxon>
        <taxon>Panagrolaimidae</taxon>
        <taxon>Panagrellus</taxon>
    </lineage>
</organism>
<dbReference type="GO" id="GO:0032418">
    <property type="term" value="P:lysosome localization"/>
    <property type="evidence" value="ECO:0007669"/>
    <property type="project" value="TreeGrafter"/>
</dbReference>
<evidence type="ECO:0000256" key="1">
    <source>
        <dbReference type="ARBA" id="ARBA00008468"/>
    </source>
</evidence>
<protein>
    <submittedName>
        <fullName evidence="3">Biogenesis of lysosome-related organelles complex 1 subunit 2</fullName>
    </submittedName>
</protein>
<dbReference type="Proteomes" id="UP000492821">
    <property type="component" value="Unassembled WGS sequence"/>
</dbReference>
<keyword evidence="2" id="KW-1185">Reference proteome</keyword>
<dbReference type="InterPro" id="IPR019269">
    <property type="entry name" value="BLOC1_su2"/>
</dbReference>
<accession>A0A7E4UPW0</accession>
<dbReference type="GO" id="GO:0043015">
    <property type="term" value="F:gamma-tubulin binding"/>
    <property type="evidence" value="ECO:0007669"/>
    <property type="project" value="TreeGrafter"/>
</dbReference>
<evidence type="ECO:0000313" key="3">
    <source>
        <dbReference type="WBParaSite" id="Pan_g11367.t1"/>
    </source>
</evidence>
<dbReference type="GO" id="GO:0016197">
    <property type="term" value="P:endosomal transport"/>
    <property type="evidence" value="ECO:0007669"/>
    <property type="project" value="TreeGrafter"/>
</dbReference>
<dbReference type="PANTHER" id="PTHR46479">
    <property type="entry name" value="BIOGENESIS OF LYSOSOME-RELATED ORGANELLES COMPLEX 1 SUBUNIT 2"/>
    <property type="match status" value="1"/>
</dbReference>
<dbReference type="GO" id="GO:0000930">
    <property type="term" value="C:gamma-tubulin complex"/>
    <property type="evidence" value="ECO:0007669"/>
    <property type="project" value="TreeGrafter"/>
</dbReference>
<name>A0A7E4UPW0_PANRE</name>
<evidence type="ECO:0000313" key="2">
    <source>
        <dbReference type="Proteomes" id="UP000492821"/>
    </source>
</evidence>
<dbReference type="GO" id="GO:0099078">
    <property type="term" value="C:BORC complex"/>
    <property type="evidence" value="ECO:0007669"/>
    <property type="project" value="TreeGrafter"/>
</dbReference>
<comment type="similarity">
    <text evidence="1">Belongs to the BLOC1S2 family.</text>
</comment>
<reference evidence="3" key="2">
    <citation type="submission" date="2020-10" db="UniProtKB">
        <authorList>
            <consortium name="WormBaseParasite"/>
        </authorList>
    </citation>
    <scope>IDENTIFICATION</scope>
</reference>